<keyword evidence="2" id="KW-1185">Reference proteome</keyword>
<dbReference type="Proteomes" id="UP000308600">
    <property type="component" value="Unassembled WGS sequence"/>
</dbReference>
<name>A0ACD3B5F9_9AGAR</name>
<gene>
    <name evidence="1" type="ORF">BDN72DRAFT_835137</name>
</gene>
<proteinExistence type="predicted"/>
<accession>A0ACD3B5F9</accession>
<evidence type="ECO:0000313" key="1">
    <source>
        <dbReference type="EMBL" id="TFK73127.1"/>
    </source>
</evidence>
<sequence length="542" mass="61049">MSSDSSEPLLPFGLETGNAVSRALGLDDIVREIFASLYPRVVTLSHYRAFVSTREHLLHTALTCRAFLEPALDILWRSMHSVYPLLNLLPPEDFGLQNGEYILSGIPLYHASDVWNRVSYYARRIKIFYHDPISLPTLPLASYTGNAVARYLPSSLLPNLDTLYIANFTSTYDEVIFMAVSTTLRRVEIYNVQNENQNLVDSLLTCILGAAQNLQHLTFGGVCPSRIHQHVGYLSGLISLNLSHTVVKDDIFQLIIQNISKLPFIKLLALNLGSMGRNLPATVWSASLEHLSLTGNTTQIYSFLNRNSIPFIHRITLKFPIIYSTDSYEYNWATLKNIVSVIASCWLNMEKIVLVLEFLTQIPAGRMRPDFRGIVSPLTSLTQLTDLRIYPETVSILITSLATTDYFDIANAFPALEYLALPRANMVTFDALYRIALLCPRLRFLGVGINTRTFPILPSSQHPVISHNLEVLSVGNSHLRPTDVRIITRHLNRLFPCLKTIVANSSNWGDVRDLLKLCRSVIQDHTERQGATPELVSELVRR</sequence>
<organism evidence="1 2">
    <name type="scientific">Pluteus cervinus</name>
    <dbReference type="NCBI Taxonomy" id="181527"/>
    <lineage>
        <taxon>Eukaryota</taxon>
        <taxon>Fungi</taxon>
        <taxon>Dikarya</taxon>
        <taxon>Basidiomycota</taxon>
        <taxon>Agaricomycotina</taxon>
        <taxon>Agaricomycetes</taxon>
        <taxon>Agaricomycetidae</taxon>
        <taxon>Agaricales</taxon>
        <taxon>Pluteineae</taxon>
        <taxon>Pluteaceae</taxon>
        <taxon>Pluteus</taxon>
    </lineage>
</organism>
<evidence type="ECO:0000313" key="2">
    <source>
        <dbReference type="Proteomes" id="UP000308600"/>
    </source>
</evidence>
<dbReference type="EMBL" id="ML208278">
    <property type="protein sequence ID" value="TFK73127.1"/>
    <property type="molecule type" value="Genomic_DNA"/>
</dbReference>
<protein>
    <submittedName>
        <fullName evidence="1">Uncharacterized protein</fullName>
    </submittedName>
</protein>
<reference evidence="1 2" key="1">
    <citation type="journal article" date="2019" name="Nat. Ecol. Evol.">
        <title>Megaphylogeny resolves global patterns of mushroom evolution.</title>
        <authorList>
            <person name="Varga T."/>
            <person name="Krizsan K."/>
            <person name="Foldi C."/>
            <person name="Dima B."/>
            <person name="Sanchez-Garcia M."/>
            <person name="Sanchez-Ramirez S."/>
            <person name="Szollosi G.J."/>
            <person name="Szarkandi J.G."/>
            <person name="Papp V."/>
            <person name="Albert L."/>
            <person name="Andreopoulos W."/>
            <person name="Angelini C."/>
            <person name="Antonin V."/>
            <person name="Barry K.W."/>
            <person name="Bougher N.L."/>
            <person name="Buchanan P."/>
            <person name="Buyck B."/>
            <person name="Bense V."/>
            <person name="Catcheside P."/>
            <person name="Chovatia M."/>
            <person name="Cooper J."/>
            <person name="Damon W."/>
            <person name="Desjardin D."/>
            <person name="Finy P."/>
            <person name="Geml J."/>
            <person name="Haridas S."/>
            <person name="Hughes K."/>
            <person name="Justo A."/>
            <person name="Karasinski D."/>
            <person name="Kautmanova I."/>
            <person name="Kiss B."/>
            <person name="Kocsube S."/>
            <person name="Kotiranta H."/>
            <person name="LaButti K.M."/>
            <person name="Lechner B.E."/>
            <person name="Liimatainen K."/>
            <person name="Lipzen A."/>
            <person name="Lukacs Z."/>
            <person name="Mihaltcheva S."/>
            <person name="Morgado L.N."/>
            <person name="Niskanen T."/>
            <person name="Noordeloos M.E."/>
            <person name="Ohm R.A."/>
            <person name="Ortiz-Santana B."/>
            <person name="Ovrebo C."/>
            <person name="Racz N."/>
            <person name="Riley R."/>
            <person name="Savchenko A."/>
            <person name="Shiryaev A."/>
            <person name="Soop K."/>
            <person name="Spirin V."/>
            <person name="Szebenyi C."/>
            <person name="Tomsovsky M."/>
            <person name="Tulloss R.E."/>
            <person name="Uehling J."/>
            <person name="Grigoriev I.V."/>
            <person name="Vagvolgyi C."/>
            <person name="Papp T."/>
            <person name="Martin F.M."/>
            <person name="Miettinen O."/>
            <person name="Hibbett D.S."/>
            <person name="Nagy L.G."/>
        </authorList>
    </citation>
    <scope>NUCLEOTIDE SEQUENCE [LARGE SCALE GENOMIC DNA]</scope>
    <source>
        <strain evidence="1 2">NL-1719</strain>
    </source>
</reference>